<evidence type="ECO:0000256" key="7">
    <source>
        <dbReference type="ARBA" id="ARBA00022786"/>
    </source>
</evidence>
<keyword evidence="6" id="KW-0677">Repeat</keyword>
<dbReference type="OMA" id="LFQFQCV"/>
<dbReference type="Proteomes" id="UP000029981">
    <property type="component" value="Chromosome 5"/>
</dbReference>
<proteinExistence type="predicted"/>
<organism evidence="10 11">
    <name type="scientific">Cucumis sativus</name>
    <name type="common">Cucumber</name>
    <dbReference type="NCBI Taxonomy" id="3659"/>
    <lineage>
        <taxon>Eukaryota</taxon>
        <taxon>Viridiplantae</taxon>
        <taxon>Streptophyta</taxon>
        <taxon>Embryophyta</taxon>
        <taxon>Tracheophyta</taxon>
        <taxon>Spermatophyta</taxon>
        <taxon>Magnoliopsida</taxon>
        <taxon>eudicotyledons</taxon>
        <taxon>Gunneridae</taxon>
        <taxon>Pentapetalae</taxon>
        <taxon>rosids</taxon>
        <taxon>fabids</taxon>
        <taxon>Cucurbitales</taxon>
        <taxon>Cucurbitaceae</taxon>
        <taxon>Benincaseae</taxon>
        <taxon>Cucumis</taxon>
    </lineage>
</organism>
<dbReference type="eggNOG" id="KOG0167">
    <property type="taxonomic scope" value="Eukaryota"/>
</dbReference>
<dbReference type="GO" id="GO:0061630">
    <property type="term" value="F:ubiquitin protein ligase activity"/>
    <property type="evidence" value="ECO:0007669"/>
    <property type="project" value="UniProtKB-EC"/>
</dbReference>
<dbReference type="Gramene" id="KGN51512">
    <property type="protein sequence ID" value="KGN51512"/>
    <property type="gene ID" value="Csa_5G571550"/>
</dbReference>
<evidence type="ECO:0000256" key="4">
    <source>
        <dbReference type="ARBA" id="ARBA00012483"/>
    </source>
</evidence>
<sequence length="440" mass="48338">MSNPAEKKLQARSSIKWMINNDVRSMSSVDDGDESQHRPRNRDYLTSLDSVNSCFDECSSVVHSDMEDVVASRSQDEVKKHLETEIPENFLCPISYELMLDPVIVSTGQEQLQALILTPNFIMRKLIYEWCEEHNVKLEEGLTNKKLKKCRSFEDDCRRTPLPINTLVRHLSFGSVQEQKTAVTEIRQLSKSSSDHRVEIAEAGAIPQLVNLLTSKDVITQENAISCILNLSLHEQNKRLIMLSGAVSYISQVLKVGSMEGRECAAATIYSLSLADENKAVIGASDVIPDLIEILDIGSPRGQKDAAGALLNLCMYQGNKGRALKAGIVKPLLKMLSDSNGSLVDDALYIMSILCGHPDAKATMGNANSLLVLTDVLKTGSPRSKENAAAVLLAFCKGDREKLEWLTRLGAIAPLMKLGENGTGRARRKAATLLDQLGKS</sequence>
<dbReference type="PANTHER" id="PTHR23315">
    <property type="entry name" value="U BOX DOMAIN-CONTAINING"/>
    <property type="match status" value="1"/>
</dbReference>
<dbReference type="InterPro" id="IPR058678">
    <property type="entry name" value="ARM_PUB"/>
</dbReference>
<dbReference type="GO" id="GO:0005737">
    <property type="term" value="C:cytoplasm"/>
    <property type="evidence" value="ECO:0000318"/>
    <property type="project" value="GO_Central"/>
</dbReference>
<dbReference type="AlphaFoldDB" id="A0A0A0KSZ9"/>
<keyword evidence="11" id="KW-1185">Reference proteome</keyword>
<dbReference type="InterPro" id="IPR000225">
    <property type="entry name" value="Armadillo"/>
</dbReference>
<feature type="domain" description="U-box" evidence="9">
    <location>
        <begin position="89"/>
        <end position="130"/>
    </location>
</feature>
<reference evidence="10 11" key="4">
    <citation type="journal article" date="2011" name="BMC Genomics">
        <title>RNA-Seq improves annotation of protein-coding genes in the cucumber genome.</title>
        <authorList>
            <person name="Li Z."/>
            <person name="Zhang Z."/>
            <person name="Yan P."/>
            <person name="Huang S."/>
            <person name="Fei Z."/>
            <person name="Lin K."/>
        </authorList>
    </citation>
    <scope>NUCLEOTIDE SEQUENCE [LARGE SCALE GENOMIC DNA]</scope>
    <source>
        <strain evidence="11">cv. 9930</strain>
    </source>
</reference>
<reference evidence="10 11" key="3">
    <citation type="journal article" date="2010" name="BMC Genomics">
        <title>Transcriptome sequencing and comparative analysis of cucumber flowers with different sex types.</title>
        <authorList>
            <person name="Guo S."/>
            <person name="Zheng Y."/>
            <person name="Joung J.G."/>
            <person name="Liu S."/>
            <person name="Zhang Z."/>
            <person name="Crasta O.R."/>
            <person name="Sobral B.W."/>
            <person name="Xu Y."/>
            <person name="Huang S."/>
            <person name="Fei Z."/>
        </authorList>
    </citation>
    <scope>NUCLEOTIDE SEQUENCE [LARGE SCALE GENOMIC DNA]</scope>
    <source>
        <strain evidence="11">cv. 9930</strain>
    </source>
</reference>
<evidence type="ECO:0000256" key="3">
    <source>
        <dbReference type="ARBA" id="ARBA00004906"/>
    </source>
</evidence>
<accession>A0A0A0KSZ9</accession>
<dbReference type="EMBL" id="CM002926">
    <property type="protein sequence ID" value="KGN51512.1"/>
    <property type="molecule type" value="Genomic_DNA"/>
</dbReference>
<keyword evidence="7" id="KW-0833">Ubl conjugation pathway</keyword>
<dbReference type="InterPro" id="IPR016024">
    <property type="entry name" value="ARM-type_fold"/>
</dbReference>
<evidence type="ECO:0000256" key="5">
    <source>
        <dbReference type="ARBA" id="ARBA00022679"/>
    </source>
</evidence>
<comment type="catalytic activity">
    <reaction evidence="1">
        <text>S-ubiquitinyl-[E2 ubiquitin-conjugating enzyme]-L-cysteine + [acceptor protein]-L-lysine = [E2 ubiquitin-conjugating enzyme]-L-cysteine + N(6)-ubiquitinyl-[acceptor protein]-L-lysine.</text>
        <dbReference type="EC" id="2.3.2.27"/>
    </reaction>
</comment>
<dbReference type="Gene3D" id="1.25.10.10">
    <property type="entry name" value="Leucine-rich Repeat Variant"/>
    <property type="match status" value="2"/>
</dbReference>
<evidence type="ECO:0000313" key="11">
    <source>
        <dbReference type="Proteomes" id="UP000029981"/>
    </source>
</evidence>
<dbReference type="Pfam" id="PF25598">
    <property type="entry name" value="ARM_PUB"/>
    <property type="match status" value="1"/>
</dbReference>
<comment type="function">
    <text evidence="2">Functions as an E3 ubiquitin ligase.</text>
</comment>
<evidence type="ECO:0000256" key="2">
    <source>
        <dbReference type="ARBA" id="ARBA00003861"/>
    </source>
</evidence>
<protein>
    <recommendedName>
        <fullName evidence="4">RING-type E3 ubiquitin transferase</fullName>
        <ecNumber evidence="4">2.3.2.27</ecNumber>
    </recommendedName>
</protein>
<evidence type="ECO:0000256" key="8">
    <source>
        <dbReference type="PROSITE-ProRule" id="PRU00259"/>
    </source>
</evidence>
<evidence type="ECO:0000259" key="9">
    <source>
        <dbReference type="SMART" id="SM00504"/>
    </source>
</evidence>
<dbReference type="InterPro" id="IPR011989">
    <property type="entry name" value="ARM-like"/>
</dbReference>
<reference evidence="10 11" key="1">
    <citation type="journal article" date="2009" name="Nat. Genet.">
        <title>The genome of the cucumber, Cucumis sativus L.</title>
        <authorList>
            <person name="Huang S."/>
            <person name="Li R."/>
            <person name="Zhang Z."/>
            <person name="Li L."/>
            <person name="Gu X."/>
            <person name="Fan W."/>
            <person name="Lucas W.J."/>
            <person name="Wang X."/>
            <person name="Xie B."/>
            <person name="Ni P."/>
            <person name="Ren Y."/>
            <person name="Zhu H."/>
            <person name="Li J."/>
            <person name="Lin K."/>
            <person name="Jin W."/>
            <person name="Fei Z."/>
            <person name="Li G."/>
            <person name="Staub J."/>
            <person name="Kilian A."/>
            <person name="van der Vossen E.A."/>
            <person name="Wu Y."/>
            <person name="Guo J."/>
            <person name="He J."/>
            <person name="Jia Z."/>
            <person name="Ren Y."/>
            <person name="Tian G."/>
            <person name="Lu Y."/>
            <person name="Ruan J."/>
            <person name="Qian W."/>
            <person name="Wang M."/>
            <person name="Huang Q."/>
            <person name="Li B."/>
            <person name="Xuan Z."/>
            <person name="Cao J."/>
            <person name="Asan"/>
            <person name="Wu Z."/>
            <person name="Zhang J."/>
            <person name="Cai Q."/>
            <person name="Bai Y."/>
            <person name="Zhao B."/>
            <person name="Han Y."/>
            <person name="Li Y."/>
            <person name="Li X."/>
            <person name="Wang S."/>
            <person name="Shi Q."/>
            <person name="Liu S."/>
            <person name="Cho W.K."/>
            <person name="Kim J.Y."/>
            <person name="Xu Y."/>
            <person name="Heller-Uszynska K."/>
            <person name="Miao H."/>
            <person name="Cheng Z."/>
            <person name="Zhang S."/>
            <person name="Wu J."/>
            <person name="Yang Y."/>
            <person name="Kang H."/>
            <person name="Li M."/>
            <person name="Liang H."/>
            <person name="Ren X."/>
            <person name="Shi Z."/>
            <person name="Wen M."/>
            <person name="Jian M."/>
            <person name="Yang H."/>
            <person name="Zhang G."/>
            <person name="Yang Z."/>
            <person name="Chen R."/>
            <person name="Liu S."/>
            <person name="Li J."/>
            <person name="Ma L."/>
            <person name="Liu H."/>
            <person name="Zhou Y."/>
            <person name="Zhao J."/>
            <person name="Fang X."/>
            <person name="Li G."/>
            <person name="Fang L."/>
            <person name="Li Y."/>
            <person name="Liu D."/>
            <person name="Zheng H."/>
            <person name="Zhang Y."/>
            <person name="Qin N."/>
            <person name="Li Z."/>
            <person name="Yang G."/>
            <person name="Yang S."/>
            <person name="Bolund L."/>
            <person name="Kristiansen K."/>
            <person name="Zheng H."/>
            <person name="Li S."/>
            <person name="Zhang X."/>
            <person name="Yang H."/>
            <person name="Wang J."/>
            <person name="Sun R."/>
            <person name="Zhang B."/>
            <person name="Jiang S."/>
            <person name="Wang J."/>
            <person name="Du Y."/>
            <person name="Li S."/>
        </authorList>
    </citation>
    <scope>NUCLEOTIDE SEQUENCE [LARGE SCALE GENOMIC DNA]</scope>
    <source>
        <strain evidence="11">cv. 9930</strain>
    </source>
</reference>
<dbReference type="InterPro" id="IPR003613">
    <property type="entry name" value="Ubox_domain"/>
</dbReference>
<dbReference type="PANTHER" id="PTHR23315:SF52">
    <property type="entry name" value="U-BOX DOMAIN-CONTAINING PROTEIN 10"/>
    <property type="match status" value="1"/>
</dbReference>
<dbReference type="Gene3D" id="3.30.40.10">
    <property type="entry name" value="Zinc/RING finger domain, C3HC4 (zinc finger)"/>
    <property type="match status" value="1"/>
</dbReference>
<dbReference type="EC" id="2.3.2.27" evidence="4"/>
<dbReference type="GO" id="GO:0016567">
    <property type="term" value="P:protein ubiquitination"/>
    <property type="evidence" value="ECO:0007669"/>
    <property type="project" value="UniProtKB-UniPathway"/>
</dbReference>
<dbReference type="FunFam" id="1.25.10.10:FF:000082">
    <property type="entry name" value="RING-type E3 ubiquitin transferase"/>
    <property type="match status" value="1"/>
</dbReference>
<dbReference type="Pfam" id="PF04564">
    <property type="entry name" value="U-box"/>
    <property type="match status" value="1"/>
</dbReference>
<name>A0A0A0KSZ9_CUCSA</name>
<reference evidence="10 11" key="2">
    <citation type="journal article" date="2009" name="PLoS ONE">
        <title>An integrated genetic and cytogenetic map of the cucumber genome.</title>
        <authorList>
            <person name="Ren Y."/>
            <person name="Zhang Z."/>
            <person name="Liu J."/>
            <person name="Staub J.E."/>
            <person name="Han Y."/>
            <person name="Cheng Z."/>
            <person name="Li X."/>
            <person name="Lu J."/>
            <person name="Miao H."/>
            <person name="Kang H."/>
            <person name="Xie B."/>
            <person name="Gu X."/>
            <person name="Wang X."/>
            <person name="Du Y."/>
            <person name="Jin W."/>
            <person name="Huang S."/>
        </authorList>
    </citation>
    <scope>NUCLEOTIDE SEQUENCE [LARGE SCALE GENOMIC DNA]</scope>
    <source>
        <strain evidence="11">cv. 9930</strain>
    </source>
</reference>
<dbReference type="GO" id="GO:0005634">
    <property type="term" value="C:nucleus"/>
    <property type="evidence" value="ECO:0000318"/>
    <property type="project" value="GO_Central"/>
</dbReference>
<dbReference type="PROSITE" id="PS50176">
    <property type="entry name" value="ARM_REPEAT"/>
    <property type="match status" value="1"/>
</dbReference>
<evidence type="ECO:0000256" key="1">
    <source>
        <dbReference type="ARBA" id="ARBA00000900"/>
    </source>
</evidence>
<dbReference type="SMART" id="SM00504">
    <property type="entry name" value="Ubox"/>
    <property type="match status" value="1"/>
</dbReference>
<keyword evidence="5" id="KW-0808">Transferase</keyword>
<dbReference type="InterPro" id="IPR013083">
    <property type="entry name" value="Znf_RING/FYVE/PHD"/>
</dbReference>
<dbReference type="SUPFAM" id="SSF48371">
    <property type="entry name" value="ARM repeat"/>
    <property type="match status" value="1"/>
</dbReference>
<feature type="repeat" description="ARM" evidence="8">
    <location>
        <begin position="204"/>
        <end position="246"/>
    </location>
</feature>
<evidence type="ECO:0000313" key="10">
    <source>
        <dbReference type="EMBL" id="KGN51512.1"/>
    </source>
</evidence>
<dbReference type="SMART" id="SM00185">
    <property type="entry name" value="ARM"/>
    <property type="match status" value="5"/>
</dbReference>
<gene>
    <name evidence="10" type="ORF">Csa_5G571550</name>
</gene>
<dbReference type="UniPathway" id="UPA00143"/>
<comment type="pathway">
    <text evidence="3">Protein modification; protein ubiquitination.</text>
</comment>
<dbReference type="SUPFAM" id="SSF57850">
    <property type="entry name" value="RING/U-box"/>
    <property type="match status" value="1"/>
</dbReference>
<evidence type="ECO:0000256" key="6">
    <source>
        <dbReference type="ARBA" id="ARBA00022737"/>
    </source>
</evidence>